<evidence type="ECO:0000313" key="2">
    <source>
        <dbReference type="Proteomes" id="UP001159370"/>
    </source>
</evidence>
<comment type="caution">
    <text evidence="1">The sequence shown here is derived from an EMBL/GenBank/DDBJ whole genome shotgun (WGS) entry which is preliminary data.</text>
</comment>
<dbReference type="EMBL" id="JANQDL010000082">
    <property type="protein sequence ID" value="MDH6064430.1"/>
    <property type="molecule type" value="Genomic_DNA"/>
</dbReference>
<accession>A0AA43H0J7</accession>
<dbReference type="RefSeq" id="WP_280651717.1">
    <property type="nucleotide sequence ID" value="NZ_JANQDL010000082.1"/>
</dbReference>
<proteinExistence type="predicted"/>
<evidence type="ECO:0000313" key="1">
    <source>
        <dbReference type="EMBL" id="MDH6064430.1"/>
    </source>
</evidence>
<name>A0AA43H0J7_9CYAN</name>
<reference evidence="1 2" key="1">
    <citation type="journal article" date="2023" name="J. Phycol.">
        <title>Chrysosporum ovalisporum is synonymous with the true-branching cyanobacterium Umezakia natans (Nostocales/Aphanizomenonaceae).</title>
        <authorList>
            <person name="McGregor G.B."/>
            <person name="Sendall B.C."/>
            <person name="Niiyama Y."/>
            <person name="Tuji A."/>
            <person name="Willis A."/>
        </authorList>
    </citation>
    <scope>NUCLEOTIDE SEQUENCE [LARGE SCALE GENOMIC DNA]</scope>
    <source>
        <strain evidence="1 2">FSS-62</strain>
    </source>
</reference>
<protein>
    <submittedName>
        <fullName evidence="1">Uncharacterized protein</fullName>
    </submittedName>
</protein>
<dbReference type="Proteomes" id="UP001159370">
    <property type="component" value="Unassembled WGS sequence"/>
</dbReference>
<sequence length="106" mass="12200">MKGAAWATNQVFQLFTGLVLLHLQLEGFTRKRQYHNILTLPISDFGFGIFDGLLVRARLPGKRNKSEILVALLRLRQRQHKITNLKSKIVSLKFTFEHLVVMIVLS</sequence>
<organism evidence="1 2">
    <name type="scientific">Umezakia ovalisporum FSS-62</name>
    <dbReference type="NCBI Taxonomy" id="2971776"/>
    <lineage>
        <taxon>Bacteria</taxon>
        <taxon>Bacillati</taxon>
        <taxon>Cyanobacteriota</taxon>
        <taxon>Cyanophyceae</taxon>
        <taxon>Nostocales</taxon>
        <taxon>Nodulariaceae</taxon>
        <taxon>Umezakia</taxon>
    </lineage>
</organism>
<dbReference type="GeneID" id="83683912"/>
<dbReference type="AlphaFoldDB" id="A0AA43H0J7"/>
<gene>
    <name evidence="1" type="ORF">NWP23_11765</name>
</gene>